<accession>A0A9W7FEL4</accession>
<feature type="compositionally biased region" description="Low complexity" evidence="1">
    <location>
        <begin position="159"/>
        <end position="188"/>
    </location>
</feature>
<feature type="compositionally biased region" description="Basic and acidic residues" evidence="1">
    <location>
        <begin position="137"/>
        <end position="158"/>
    </location>
</feature>
<comment type="caution">
    <text evidence="2">The sequence shown here is derived from an EMBL/GenBank/DDBJ whole genome shotgun (WGS) entry which is preliminary data.</text>
</comment>
<evidence type="ECO:0000313" key="2">
    <source>
        <dbReference type="EMBL" id="GMI10809.1"/>
    </source>
</evidence>
<dbReference type="EMBL" id="BRXZ01000392">
    <property type="protein sequence ID" value="GMI10809.1"/>
    <property type="molecule type" value="Genomic_DNA"/>
</dbReference>
<protein>
    <submittedName>
        <fullName evidence="2">Uncharacterized protein</fullName>
    </submittedName>
</protein>
<dbReference type="AlphaFoldDB" id="A0A9W7FEL4"/>
<gene>
    <name evidence="2" type="ORF">TrRE_jg12876</name>
</gene>
<feature type="region of interest" description="Disordered" evidence="1">
    <location>
        <begin position="1"/>
        <end position="52"/>
    </location>
</feature>
<dbReference type="Proteomes" id="UP001165082">
    <property type="component" value="Unassembled WGS sequence"/>
</dbReference>
<name>A0A9W7FEL4_9STRA</name>
<evidence type="ECO:0000256" key="1">
    <source>
        <dbReference type="SAM" id="MobiDB-lite"/>
    </source>
</evidence>
<proteinExistence type="predicted"/>
<keyword evidence="3" id="KW-1185">Reference proteome</keyword>
<reference evidence="2" key="1">
    <citation type="submission" date="2022-07" db="EMBL/GenBank/DDBJ databases">
        <title>Genome analysis of Parmales, a sister group of diatoms, reveals the evolutionary specialization of diatoms from phago-mixotrophs to photoautotrophs.</title>
        <authorList>
            <person name="Ban H."/>
            <person name="Sato S."/>
            <person name="Yoshikawa S."/>
            <person name="Kazumasa Y."/>
            <person name="Nakamura Y."/>
            <person name="Ichinomiya M."/>
            <person name="Saitoh K."/>
            <person name="Sato N."/>
            <person name="Blanc-Mathieu R."/>
            <person name="Endo H."/>
            <person name="Kuwata A."/>
            <person name="Ogata H."/>
        </authorList>
    </citation>
    <scope>NUCLEOTIDE SEQUENCE</scope>
</reference>
<organism evidence="2 3">
    <name type="scientific">Triparma retinervis</name>
    <dbReference type="NCBI Taxonomy" id="2557542"/>
    <lineage>
        <taxon>Eukaryota</taxon>
        <taxon>Sar</taxon>
        <taxon>Stramenopiles</taxon>
        <taxon>Ochrophyta</taxon>
        <taxon>Bolidophyceae</taxon>
        <taxon>Parmales</taxon>
        <taxon>Triparmaceae</taxon>
        <taxon>Triparma</taxon>
    </lineage>
</organism>
<dbReference type="OrthoDB" id="10442164at2759"/>
<feature type="region of interest" description="Disordered" evidence="1">
    <location>
        <begin position="137"/>
        <end position="195"/>
    </location>
</feature>
<evidence type="ECO:0000313" key="3">
    <source>
        <dbReference type="Proteomes" id="UP001165082"/>
    </source>
</evidence>
<sequence>MDSSDEDYQDASHHPSISEPPSTSNPRKPSYREEPQHAPVPIPDYSDEEEEMVQVITKAKPVGKTFSSMFASKSSKGSVMSTSAFAPDSNTAAATSSLTMGHTNKQGLDPNAVKQVLEERKRLDDKLRMQQKELEELRKLKEEQKQSEQHERQAREDLQQQQHQLLQRQQELIKNPLTTTTNPSTSSTPPLPPNP</sequence>